<name>A0A7W9YLN3_9ACTN</name>
<dbReference type="EMBL" id="JACHDS010000001">
    <property type="protein sequence ID" value="MBB6174448.1"/>
    <property type="molecule type" value="Genomic_DNA"/>
</dbReference>
<keyword evidence="1" id="KW-0805">Transcription regulation</keyword>
<evidence type="ECO:0000256" key="4">
    <source>
        <dbReference type="ARBA" id="ARBA00023163"/>
    </source>
</evidence>
<dbReference type="Proteomes" id="UP000546642">
    <property type="component" value="Unassembled WGS sequence"/>
</dbReference>
<feature type="domain" description="HTH merR-type" evidence="5">
    <location>
        <begin position="1"/>
        <end position="71"/>
    </location>
</feature>
<dbReference type="RefSeq" id="WP_184078487.1">
    <property type="nucleotide sequence ID" value="NZ_JACHDS010000001.1"/>
</dbReference>
<organism evidence="6 7">
    <name type="scientific">Nocardiopsis mwathae</name>
    <dbReference type="NCBI Taxonomy" id="1472723"/>
    <lineage>
        <taxon>Bacteria</taxon>
        <taxon>Bacillati</taxon>
        <taxon>Actinomycetota</taxon>
        <taxon>Actinomycetes</taxon>
        <taxon>Streptosporangiales</taxon>
        <taxon>Nocardiopsidaceae</taxon>
        <taxon>Nocardiopsis</taxon>
    </lineage>
</organism>
<dbReference type="AlphaFoldDB" id="A0A7W9YLN3"/>
<dbReference type="PROSITE" id="PS50937">
    <property type="entry name" value="HTH_MERR_2"/>
    <property type="match status" value="1"/>
</dbReference>
<dbReference type="Pfam" id="PF13411">
    <property type="entry name" value="MerR_1"/>
    <property type="match status" value="1"/>
</dbReference>
<keyword evidence="4" id="KW-0804">Transcription</keyword>
<evidence type="ECO:0000313" key="6">
    <source>
        <dbReference type="EMBL" id="MBB6174448.1"/>
    </source>
</evidence>
<dbReference type="PRINTS" id="PR00040">
    <property type="entry name" value="HTHMERR"/>
</dbReference>
<evidence type="ECO:0000313" key="7">
    <source>
        <dbReference type="Proteomes" id="UP000546642"/>
    </source>
</evidence>
<evidence type="ECO:0000256" key="3">
    <source>
        <dbReference type="ARBA" id="ARBA00023159"/>
    </source>
</evidence>
<comment type="caution">
    <text evidence="6">The sequence shown here is derived from an EMBL/GenBank/DDBJ whole genome shotgun (WGS) entry which is preliminary data.</text>
</comment>
<dbReference type="InterPro" id="IPR000551">
    <property type="entry name" value="MerR-type_HTH_dom"/>
</dbReference>
<keyword evidence="3" id="KW-0010">Activator</keyword>
<dbReference type="CDD" id="cd01106">
    <property type="entry name" value="HTH_TipAL-Mta"/>
    <property type="match status" value="1"/>
</dbReference>
<proteinExistence type="predicted"/>
<dbReference type="SUPFAM" id="SSF89082">
    <property type="entry name" value="Antibiotic binding domain of TipA-like multidrug resistance regulators"/>
    <property type="match status" value="1"/>
</dbReference>
<dbReference type="GO" id="GO:0003677">
    <property type="term" value="F:DNA binding"/>
    <property type="evidence" value="ECO:0007669"/>
    <property type="project" value="UniProtKB-KW"/>
</dbReference>
<keyword evidence="7" id="KW-1185">Reference proteome</keyword>
<dbReference type="PANTHER" id="PTHR30204:SF90">
    <property type="entry name" value="HTH-TYPE TRANSCRIPTIONAL ACTIVATOR MTA"/>
    <property type="match status" value="1"/>
</dbReference>
<dbReference type="SUPFAM" id="SSF46955">
    <property type="entry name" value="Putative DNA-binding domain"/>
    <property type="match status" value="1"/>
</dbReference>
<keyword evidence="2 6" id="KW-0238">DNA-binding</keyword>
<dbReference type="GO" id="GO:0003700">
    <property type="term" value="F:DNA-binding transcription factor activity"/>
    <property type="evidence" value="ECO:0007669"/>
    <property type="project" value="InterPro"/>
</dbReference>
<gene>
    <name evidence="6" type="ORF">HNR23_004508</name>
</gene>
<dbReference type="Pfam" id="PF07739">
    <property type="entry name" value="TipAS"/>
    <property type="match status" value="1"/>
</dbReference>
<sequence>MSHPVGEVARIVKVTVRTLHHYDEIGLLSPGARSAAGYRLYDDADLDRLHRILGYRELGFSLEDIAALLDAPGTDTYDHLRRQRRLLVERRHRLDGMVAALDKEMEAYDMGISLTPEERLELFGDAFDAEGYAQEARERWGDSEQWAQSARRTAAYTKEDWQRIGEEGAAAEQRLVDAFTSGVAADSETAMDAVEEHRRQVDRWFYDCPHEFHVKLTRMYAEDPRFTDYYEGKAEGLVGFVRAAAEANARRNGYAED</sequence>
<reference evidence="6 7" key="1">
    <citation type="submission" date="2020-08" db="EMBL/GenBank/DDBJ databases">
        <title>Sequencing the genomes of 1000 actinobacteria strains.</title>
        <authorList>
            <person name="Klenk H.-P."/>
        </authorList>
    </citation>
    <scope>NUCLEOTIDE SEQUENCE [LARGE SCALE GENOMIC DNA]</scope>
    <source>
        <strain evidence="6 7">DSM 46659</strain>
    </source>
</reference>
<dbReference type="InterPro" id="IPR012925">
    <property type="entry name" value="TipAS_dom"/>
</dbReference>
<evidence type="ECO:0000256" key="2">
    <source>
        <dbReference type="ARBA" id="ARBA00023125"/>
    </source>
</evidence>
<protein>
    <submittedName>
        <fullName evidence="6">DNA-binding transcriptional MerR regulator</fullName>
    </submittedName>
</protein>
<dbReference type="SMART" id="SM00422">
    <property type="entry name" value="HTH_MERR"/>
    <property type="match status" value="1"/>
</dbReference>
<dbReference type="InterPro" id="IPR036244">
    <property type="entry name" value="TipA-like_antibiotic-bd"/>
</dbReference>
<accession>A0A7W9YLN3</accession>
<dbReference type="Gene3D" id="1.10.490.50">
    <property type="entry name" value="Antibiotic binding domain of TipA-like multidrug resistance regulators"/>
    <property type="match status" value="1"/>
</dbReference>
<dbReference type="InterPro" id="IPR009061">
    <property type="entry name" value="DNA-bd_dom_put_sf"/>
</dbReference>
<dbReference type="PANTHER" id="PTHR30204">
    <property type="entry name" value="REDOX-CYCLING DRUG-SENSING TRANSCRIPTIONAL ACTIVATOR SOXR"/>
    <property type="match status" value="1"/>
</dbReference>
<evidence type="ECO:0000256" key="1">
    <source>
        <dbReference type="ARBA" id="ARBA00023015"/>
    </source>
</evidence>
<dbReference type="Gene3D" id="1.10.1660.10">
    <property type="match status" value="1"/>
</dbReference>
<dbReference type="InterPro" id="IPR047057">
    <property type="entry name" value="MerR_fam"/>
</dbReference>
<evidence type="ECO:0000259" key="5">
    <source>
        <dbReference type="PROSITE" id="PS50937"/>
    </source>
</evidence>